<comment type="subcellular location">
    <subcellularLocation>
        <location evidence="1">Membrane</location>
        <topology evidence="1">Multi-pass membrane protein</topology>
    </subcellularLocation>
</comment>
<dbReference type="Proteomes" id="UP000190150">
    <property type="component" value="Unassembled WGS sequence"/>
</dbReference>
<dbReference type="STRING" id="1513896.SAMN05660841_04230"/>
<dbReference type="InterPro" id="IPR051401">
    <property type="entry name" value="GtrA_CellWall_Glycosyl"/>
</dbReference>
<keyword evidence="9" id="KW-1185">Reference proteome</keyword>
<evidence type="ECO:0000256" key="1">
    <source>
        <dbReference type="ARBA" id="ARBA00004141"/>
    </source>
</evidence>
<evidence type="ECO:0000256" key="5">
    <source>
        <dbReference type="ARBA" id="ARBA00023136"/>
    </source>
</evidence>
<sequence>MAFRVKEFFKAQLSAFLGGLFDFGIYSFCYKVLLISAPLSNVVSGSLGAIVNFTINRYWSFNSTAVPLANQLWKFIVVVAGSIFLKSTGIHFLVDVWHCHFLLSKGLVEIIVSLGFNFTLQKFWVFKK</sequence>
<organism evidence="8 9">
    <name type="scientific">Sphingobacterium nematocida</name>
    <dbReference type="NCBI Taxonomy" id="1513896"/>
    <lineage>
        <taxon>Bacteria</taxon>
        <taxon>Pseudomonadati</taxon>
        <taxon>Bacteroidota</taxon>
        <taxon>Sphingobacteriia</taxon>
        <taxon>Sphingobacteriales</taxon>
        <taxon>Sphingobacteriaceae</taxon>
        <taxon>Sphingobacterium</taxon>
    </lineage>
</organism>
<evidence type="ECO:0000313" key="8">
    <source>
        <dbReference type="EMBL" id="SKC10071.1"/>
    </source>
</evidence>
<dbReference type="OrthoDB" id="1448110at2"/>
<proteinExistence type="inferred from homology"/>
<dbReference type="AlphaFoldDB" id="A0A1T5GNX1"/>
<keyword evidence="5 6" id="KW-0472">Membrane</keyword>
<dbReference type="EMBL" id="FUZF01000029">
    <property type="protein sequence ID" value="SKC10071.1"/>
    <property type="molecule type" value="Genomic_DNA"/>
</dbReference>
<dbReference type="Pfam" id="PF04138">
    <property type="entry name" value="GtrA_DPMS_TM"/>
    <property type="match status" value="1"/>
</dbReference>
<reference evidence="9" key="1">
    <citation type="submission" date="2017-02" db="EMBL/GenBank/DDBJ databases">
        <authorList>
            <person name="Varghese N."/>
            <person name="Submissions S."/>
        </authorList>
    </citation>
    <scope>NUCLEOTIDE SEQUENCE [LARGE SCALE GENOMIC DNA]</scope>
    <source>
        <strain evidence="9">DSM 24091</strain>
    </source>
</reference>
<evidence type="ECO:0000256" key="3">
    <source>
        <dbReference type="ARBA" id="ARBA00022692"/>
    </source>
</evidence>
<feature type="transmembrane region" description="Helical" evidence="6">
    <location>
        <begin position="100"/>
        <end position="120"/>
    </location>
</feature>
<evidence type="ECO:0000256" key="2">
    <source>
        <dbReference type="ARBA" id="ARBA00009399"/>
    </source>
</evidence>
<feature type="transmembrane region" description="Helical" evidence="6">
    <location>
        <begin position="12"/>
        <end position="33"/>
    </location>
</feature>
<protein>
    <submittedName>
        <fullName evidence="8">Putative flippase GtrA (Transmembrane translocase of bactoprenol-linked glucose)</fullName>
    </submittedName>
</protein>
<dbReference type="PANTHER" id="PTHR38459:SF1">
    <property type="entry name" value="PROPHAGE BACTOPRENOL-LINKED GLUCOSE TRANSLOCASE HOMOLOG"/>
    <property type="match status" value="1"/>
</dbReference>
<dbReference type="PANTHER" id="PTHR38459">
    <property type="entry name" value="PROPHAGE BACTOPRENOL-LINKED GLUCOSE TRANSLOCASE HOMOLOG"/>
    <property type="match status" value="1"/>
</dbReference>
<comment type="similarity">
    <text evidence="2">Belongs to the GtrA family.</text>
</comment>
<feature type="transmembrane region" description="Helical" evidence="6">
    <location>
        <begin position="72"/>
        <end position="94"/>
    </location>
</feature>
<evidence type="ECO:0000313" key="9">
    <source>
        <dbReference type="Proteomes" id="UP000190150"/>
    </source>
</evidence>
<dbReference type="GO" id="GO:0000271">
    <property type="term" value="P:polysaccharide biosynthetic process"/>
    <property type="evidence" value="ECO:0007669"/>
    <property type="project" value="InterPro"/>
</dbReference>
<feature type="domain" description="GtrA/DPMS transmembrane" evidence="7">
    <location>
        <begin position="17"/>
        <end position="126"/>
    </location>
</feature>
<evidence type="ECO:0000256" key="4">
    <source>
        <dbReference type="ARBA" id="ARBA00022989"/>
    </source>
</evidence>
<evidence type="ECO:0000259" key="7">
    <source>
        <dbReference type="Pfam" id="PF04138"/>
    </source>
</evidence>
<dbReference type="RefSeq" id="WP_079645857.1">
    <property type="nucleotide sequence ID" value="NZ_FUZF01000029.1"/>
</dbReference>
<dbReference type="GO" id="GO:0005886">
    <property type="term" value="C:plasma membrane"/>
    <property type="evidence" value="ECO:0007669"/>
    <property type="project" value="TreeGrafter"/>
</dbReference>
<evidence type="ECO:0000256" key="6">
    <source>
        <dbReference type="SAM" id="Phobius"/>
    </source>
</evidence>
<gene>
    <name evidence="8" type="ORF">SAMN05660841_04230</name>
</gene>
<accession>A0A1T5GNX1</accession>
<keyword evidence="4 6" id="KW-1133">Transmembrane helix</keyword>
<name>A0A1T5GNX1_9SPHI</name>
<keyword evidence="3 6" id="KW-0812">Transmembrane</keyword>
<dbReference type="InterPro" id="IPR007267">
    <property type="entry name" value="GtrA_DPMS_TM"/>
</dbReference>